<evidence type="ECO:0000313" key="8">
    <source>
        <dbReference type="EMBL" id="HGZ44606.1"/>
    </source>
</evidence>
<keyword evidence="6" id="KW-0732">Signal</keyword>
<dbReference type="GO" id="GO:0046872">
    <property type="term" value="F:metal ion binding"/>
    <property type="evidence" value="ECO:0007669"/>
    <property type="project" value="UniProtKB-KW"/>
</dbReference>
<evidence type="ECO:0000256" key="4">
    <source>
        <dbReference type="PROSITE-ProRule" id="PRU00433"/>
    </source>
</evidence>
<dbReference type="PANTHER" id="PTHR35008:SF4">
    <property type="entry name" value="BLL4482 PROTEIN"/>
    <property type="match status" value="1"/>
</dbReference>
<keyword evidence="2 4" id="KW-0479">Metal-binding</keyword>
<dbReference type="EMBL" id="DSQF01000030">
    <property type="protein sequence ID" value="HGZ44606.1"/>
    <property type="molecule type" value="Genomic_DNA"/>
</dbReference>
<feature type="chain" id="PRO_5032740977" evidence="6">
    <location>
        <begin position="27"/>
        <end position="190"/>
    </location>
</feature>
<dbReference type="GO" id="GO:0020037">
    <property type="term" value="F:heme binding"/>
    <property type="evidence" value="ECO:0007669"/>
    <property type="project" value="InterPro"/>
</dbReference>
<proteinExistence type="predicted"/>
<comment type="caution">
    <text evidence="8">The sequence shown here is derived from an EMBL/GenBank/DDBJ whole genome shotgun (WGS) entry which is preliminary data.</text>
</comment>
<feature type="signal peptide" evidence="6">
    <location>
        <begin position="1"/>
        <end position="26"/>
    </location>
</feature>
<name>A0A832I6B0_UNCEI</name>
<evidence type="ECO:0000259" key="7">
    <source>
        <dbReference type="PROSITE" id="PS51007"/>
    </source>
</evidence>
<protein>
    <submittedName>
        <fullName evidence="8">Cytochrome c</fullName>
    </submittedName>
</protein>
<dbReference type="SUPFAM" id="SSF46626">
    <property type="entry name" value="Cytochrome c"/>
    <property type="match status" value="1"/>
</dbReference>
<dbReference type="InterPro" id="IPR009056">
    <property type="entry name" value="Cyt_c-like_dom"/>
</dbReference>
<sequence>MKPYRVIFTLAALAAAAAAASALATAASPTSRAEQIERGRYLSTLMSCVDCHTPGTFYGAPDYDRHLSGSELAWVGPWGVTFPRNLTPDVETGIGSWSEDDIVKAIRSGQRPDGSAIKPPMPWFNYVSMSDEDAYAIAAYLKSLPPVKHRVPDALPPGALYDGPAFSLPAPPAWDAPRETAAKHPSPGSH</sequence>
<organism evidence="8">
    <name type="scientific">Eiseniibacteriota bacterium</name>
    <dbReference type="NCBI Taxonomy" id="2212470"/>
    <lineage>
        <taxon>Bacteria</taxon>
        <taxon>Candidatus Eiseniibacteriota</taxon>
    </lineage>
</organism>
<keyword evidence="3 4" id="KW-0408">Iron</keyword>
<dbReference type="InterPro" id="IPR036909">
    <property type="entry name" value="Cyt_c-like_dom_sf"/>
</dbReference>
<keyword evidence="1 4" id="KW-0349">Heme</keyword>
<dbReference type="Gene3D" id="1.10.760.10">
    <property type="entry name" value="Cytochrome c-like domain"/>
    <property type="match status" value="1"/>
</dbReference>
<dbReference type="Pfam" id="PF00034">
    <property type="entry name" value="Cytochrom_C"/>
    <property type="match status" value="1"/>
</dbReference>
<evidence type="ECO:0000256" key="6">
    <source>
        <dbReference type="SAM" id="SignalP"/>
    </source>
</evidence>
<dbReference type="AlphaFoldDB" id="A0A832I6B0"/>
<dbReference type="PROSITE" id="PS51007">
    <property type="entry name" value="CYTC"/>
    <property type="match status" value="1"/>
</dbReference>
<evidence type="ECO:0000256" key="3">
    <source>
        <dbReference type="ARBA" id="ARBA00023004"/>
    </source>
</evidence>
<evidence type="ECO:0000256" key="1">
    <source>
        <dbReference type="ARBA" id="ARBA00022617"/>
    </source>
</evidence>
<feature type="domain" description="Cytochrome c" evidence="7">
    <location>
        <begin position="34"/>
        <end position="145"/>
    </location>
</feature>
<dbReference type="PANTHER" id="PTHR35008">
    <property type="entry name" value="BLL4482 PROTEIN-RELATED"/>
    <property type="match status" value="1"/>
</dbReference>
<gene>
    <name evidence="8" type="ORF">ENR23_14580</name>
</gene>
<feature type="region of interest" description="Disordered" evidence="5">
    <location>
        <begin position="171"/>
        <end position="190"/>
    </location>
</feature>
<evidence type="ECO:0000256" key="2">
    <source>
        <dbReference type="ARBA" id="ARBA00022723"/>
    </source>
</evidence>
<evidence type="ECO:0000256" key="5">
    <source>
        <dbReference type="SAM" id="MobiDB-lite"/>
    </source>
</evidence>
<dbReference type="GO" id="GO:0009055">
    <property type="term" value="F:electron transfer activity"/>
    <property type="evidence" value="ECO:0007669"/>
    <property type="project" value="InterPro"/>
</dbReference>
<dbReference type="InterPro" id="IPR051459">
    <property type="entry name" value="Cytochrome_c-type_DH"/>
</dbReference>
<reference evidence="8" key="1">
    <citation type="journal article" date="2020" name="mSystems">
        <title>Genome- and Community-Level Interaction Insights into Carbon Utilization and Element Cycling Functions of Hydrothermarchaeota in Hydrothermal Sediment.</title>
        <authorList>
            <person name="Zhou Z."/>
            <person name="Liu Y."/>
            <person name="Xu W."/>
            <person name="Pan J."/>
            <person name="Luo Z.H."/>
            <person name="Li M."/>
        </authorList>
    </citation>
    <scope>NUCLEOTIDE SEQUENCE [LARGE SCALE GENOMIC DNA]</scope>
    <source>
        <strain evidence="8">SpSt-381</strain>
    </source>
</reference>
<accession>A0A832I6B0</accession>